<dbReference type="InterPro" id="IPR050111">
    <property type="entry name" value="C-type_lectin/snaclec_domain"/>
</dbReference>
<name>A0A3B3YNI3_9TELE</name>
<reference evidence="2" key="1">
    <citation type="submission" date="2025-08" db="UniProtKB">
        <authorList>
            <consortium name="Ensembl"/>
        </authorList>
    </citation>
    <scope>IDENTIFICATION</scope>
</reference>
<dbReference type="PROSITE" id="PS50041">
    <property type="entry name" value="C_TYPE_LECTIN_2"/>
    <property type="match status" value="1"/>
</dbReference>
<evidence type="ECO:0000313" key="3">
    <source>
        <dbReference type="Proteomes" id="UP000261480"/>
    </source>
</evidence>
<dbReference type="SMART" id="SM00034">
    <property type="entry name" value="CLECT"/>
    <property type="match status" value="1"/>
</dbReference>
<reference evidence="2" key="2">
    <citation type="submission" date="2025-09" db="UniProtKB">
        <authorList>
            <consortium name="Ensembl"/>
        </authorList>
    </citation>
    <scope>IDENTIFICATION</scope>
</reference>
<dbReference type="InterPro" id="IPR016186">
    <property type="entry name" value="C-type_lectin-like/link_sf"/>
</dbReference>
<dbReference type="Gene3D" id="3.10.100.10">
    <property type="entry name" value="Mannose-Binding Protein A, subunit A"/>
    <property type="match status" value="1"/>
</dbReference>
<dbReference type="Ensembl" id="ENSPMET00000018917.1">
    <property type="protein sequence ID" value="ENSPMEP00000028605.1"/>
    <property type="gene ID" value="ENSPMEG00000013847.1"/>
</dbReference>
<dbReference type="Proteomes" id="UP000261480">
    <property type="component" value="Unplaced"/>
</dbReference>
<dbReference type="InterPro" id="IPR016187">
    <property type="entry name" value="CTDL_fold"/>
</dbReference>
<protein>
    <recommendedName>
        <fullName evidence="1">C-type lectin domain-containing protein</fullName>
    </recommendedName>
</protein>
<dbReference type="Pfam" id="PF00059">
    <property type="entry name" value="Lectin_C"/>
    <property type="match status" value="1"/>
</dbReference>
<sequence>MMSVLSPAVNDISVTVNAPACPSGWTQFGSRCFIFYYDHKSWSDAEDFCISVGGNLASIHSYEENSFLSDMVKRATGLHQVTWAGVNFVSLFKHNRWRWSDGSAFKYSHFAPRKPDNYGNAEDCLEINYQGKDKTFLICFILKRLKAENCVWC</sequence>
<evidence type="ECO:0000313" key="2">
    <source>
        <dbReference type="Ensembl" id="ENSPMEP00000028605.1"/>
    </source>
</evidence>
<evidence type="ECO:0000259" key="1">
    <source>
        <dbReference type="PROSITE" id="PS50041"/>
    </source>
</evidence>
<organism evidence="2 3">
    <name type="scientific">Poecilia mexicana</name>
    <dbReference type="NCBI Taxonomy" id="48701"/>
    <lineage>
        <taxon>Eukaryota</taxon>
        <taxon>Metazoa</taxon>
        <taxon>Chordata</taxon>
        <taxon>Craniata</taxon>
        <taxon>Vertebrata</taxon>
        <taxon>Euteleostomi</taxon>
        <taxon>Actinopterygii</taxon>
        <taxon>Neopterygii</taxon>
        <taxon>Teleostei</taxon>
        <taxon>Neoteleostei</taxon>
        <taxon>Acanthomorphata</taxon>
        <taxon>Ovalentaria</taxon>
        <taxon>Atherinomorphae</taxon>
        <taxon>Cyprinodontiformes</taxon>
        <taxon>Poeciliidae</taxon>
        <taxon>Poeciliinae</taxon>
        <taxon>Poecilia</taxon>
    </lineage>
</organism>
<accession>A0A3B3YNI3</accession>
<feature type="domain" description="C-type lectin" evidence="1">
    <location>
        <begin position="28"/>
        <end position="132"/>
    </location>
</feature>
<proteinExistence type="predicted"/>
<dbReference type="AlphaFoldDB" id="A0A3B3YNI3"/>
<dbReference type="InterPro" id="IPR001304">
    <property type="entry name" value="C-type_lectin-like"/>
</dbReference>
<dbReference type="SUPFAM" id="SSF56436">
    <property type="entry name" value="C-type lectin-like"/>
    <property type="match status" value="1"/>
</dbReference>
<dbReference type="STRING" id="48701.ENSPMEP00000028605"/>
<keyword evidence="3" id="KW-1185">Reference proteome</keyword>
<dbReference type="PANTHER" id="PTHR22803">
    <property type="entry name" value="MANNOSE, PHOSPHOLIPASE, LECTIN RECEPTOR RELATED"/>
    <property type="match status" value="1"/>
</dbReference>